<dbReference type="AlphaFoldDB" id="A0A1Y2JWN8"/>
<protein>
    <submittedName>
        <fullName evidence="2">Uncharacterized protein</fullName>
    </submittedName>
</protein>
<reference evidence="2 3" key="1">
    <citation type="submission" date="2017-03" db="EMBL/GenBank/DDBJ databases">
        <title>Whole genome sequences of fourteen strains of Bradyrhizobium canariense and one strain of Bradyrhizobium japonicum isolated from Lupinus (Papilionoideae: Genisteae) species in Algeria.</title>
        <authorList>
            <person name="Crovadore J."/>
            <person name="Chekireb D."/>
            <person name="Brachmann A."/>
            <person name="Chablais R."/>
            <person name="Cochard B."/>
            <person name="Lefort F."/>
        </authorList>
    </citation>
    <scope>NUCLEOTIDE SEQUENCE [LARGE SCALE GENOMIC DNA]</scope>
    <source>
        <strain evidence="2 3">UBMA197</strain>
    </source>
</reference>
<feature type="compositionally biased region" description="Basic and acidic residues" evidence="1">
    <location>
        <begin position="69"/>
        <end position="97"/>
    </location>
</feature>
<sequence>MPSDHVISAVYRSQADALLLSPAERALHIDRRKAVYEAVHGKAKAIGARASRNVQGHKATANLADAFTKDTADKTGQPERKVQRDASAKQLGDDLKRVTGTSLDKGTELDALAKLEPE</sequence>
<organism evidence="2 3">
    <name type="scientific">Bradyrhizobium japonicum</name>
    <dbReference type="NCBI Taxonomy" id="375"/>
    <lineage>
        <taxon>Bacteria</taxon>
        <taxon>Pseudomonadati</taxon>
        <taxon>Pseudomonadota</taxon>
        <taxon>Alphaproteobacteria</taxon>
        <taxon>Hyphomicrobiales</taxon>
        <taxon>Nitrobacteraceae</taxon>
        <taxon>Bradyrhizobium</taxon>
    </lineage>
</organism>
<comment type="caution">
    <text evidence="2">The sequence shown here is derived from an EMBL/GenBank/DDBJ whole genome shotgun (WGS) entry which is preliminary data.</text>
</comment>
<name>A0A1Y2JWN8_BRAJP</name>
<dbReference type="EMBL" id="NAFL01000192">
    <property type="protein sequence ID" value="OSJ36475.1"/>
    <property type="molecule type" value="Genomic_DNA"/>
</dbReference>
<evidence type="ECO:0000313" key="2">
    <source>
        <dbReference type="EMBL" id="OSJ36475.1"/>
    </source>
</evidence>
<gene>
    <name evidence="2" type="ORF">BSZ19_04020</name>
</gene>
<accession>A0A1Y2JWN8</accession>
<feature type="region of interest" description="Disordered" evidence="1">
    <location>
        <begin position="69"/>
        <end position="103"/>
    </location>
</feature>
<evidence type="ECO:0000256" key="1">
    <source>
        <dbReference type="SAM" id="MobiDB-lite"/>
    </source>
</evidence>
<evidence type="ECO:0000313" key="3">
    <source>
        <dbReference type="Proteomes" id="UP000193335"/>
    </source>
</evidence>
<proteinExistence type="predicted"/>
<dbReference type="Proteomes" id="UP000193335">
    <property type="component" value="Unassembled WGS sequence"/>
</dbReference>